<evidence type="ECO:0000256" key="1">
    <source>
        <dbReference type="SAM" id="SignalP"/>
    </source>
</evidence>
<keyword evidence="1" id="KW-0732">Signal</keyword>
<evidence type="ECO:0000313" key="3">
    <source>
        <dbReference type="Proteomes" id="UP000002630"/>
    </source>
</evidence>
<protein>
    <submittedName>
        <fullName evidence="2">Uncharacterized protein</fullName>
    </submittedName>
</protein>
<dbReference type="eggNOG" id="ENOG502SAH2">
    <property type="taxonomic scope" value="Eukaryota"/>
</dbReference>
<dbReference type="InterPro" id="IPR010865">
    <property type="entry name" value="DUF1499"/>
</dbReference>
<dbReference type="PANTHER" id="PTHR34801">
    <property type="entry name" value="EXPRESSED PROTEIN"/>
    <property type="match status" value="1"/>
</dbReference>
<organism evidence="2 3">
    <name type="scientific">Ectocarpus siliculosus</name>
    <name type="common">Brown alga</name>
    <name type="synonym">Conferva siliculosa</name>
    <dbReference type="NCBI Taxonomy" id="2880"/>
    <lineage>
        <taxon>Eukaryota</taxon>
        <taxon>Sar</taxon>
        <taxon>Stramenopiles</taxon>
        <taxon>Ochrophyta</taxon>
        <taxon>PX clade</taxon>
        <taxon>Phaeophyceae</taxon>
        <taxon>Ectocarpales</taxon>
        <taxon>Ectocarpaceae</taxon>
        <taxon>Ectocarpus</taxon>
    </lineage>
</organism>
<accession>D8LJJ3</accession>
<dbReference type="Proteomes" id="UP000002630">
    <property type="component" value="Linkage Group LG12"/>
</dbReference>
<dbReference type="EMBL" id="FN648442">
    <property type="protein sequence ID" value="CBN77020.1"/>
    <property type="molecule type" value="Genomic_DNA"/>
</dbReference>
<name>D8LJJ3_ECTSI</name>
<dbReference type="Pfam" id="PF07386">
    <property type="entry name" value="DUF1499"/>
    <property type="match status" value="1"/>
</dbReference>
<sequence>MEPRRSQRQGVMRLMATTLLVAVDSRAFLITTVVPPRQQHALQSKLQHQPYLPQHLTRRSARDCAESPDVCAMQQGTAGASGLSATLPVDAAVTRTEALSGFFQAVLLSTAVLANPPDSNSDGLGVVDDLLADCPSTPTCVSSQDDRPYPFMEPWSYDGPFERSMSRLRNYLEFNGAKVIASSPRYLRVEFEAVNAIPASVDDAEFYFTPGDALVQFRCARRNGPTDFGANRRRMDGIRQALKFESIPVLRNRKRALFFGESPIDSFGPSFGMVRQLLCTACAVACDFLPNPCACCGVGVLLPAMLKSRMRTDPKR</sequence>
<feature type="chain" id="PRO_5003117263" evidence="1">
    <location>
        <begin position="28"/>
        <end position="316"/>
    </location>
</feature>
<gene>
    <name evidence="2" type="ORF">Esi_0026_0043</name>
</gene>
<dbReference type="EMBL" id="FN649737">
    <property type="protein sequence ID" value="CBN77020.1"/>
    <property type="molecule type" value="Genomic_DNA"/>
</dbReference>
<dbReference type="PANTHER" id="PTHR34801:SF6">
    <property type="entry name" value="SLL1620 PROTEIN"/>
    <property type="match status" value="1"/>
</dbReference>
<reference evidence="2 3" key="1">
    <citation type="journal article" date="2010" name="Nature">
        <title>The Ectocarpus genome and the independent evolution of multicellularity in brown algae.</title>
        <authorList>
            <person name="Cock J.M."/>
            <person name="Sterck L."/>
            <person name="Rouze P."/>
            <person name="Scornet D."/>
            <person name="Allen A.E."/>
            <person name="Amoutzias G."/>
            <person name="Anthouard V."/>
            <person name="Artiguenave F."/>
            <person name="Aury J.M."/>
            <person name="Badger J.H."/>
            <person name="Beszteri B."/>
            <person name="Billiau K."/>
            <person name="Bonnet E."/>
            <person name="Bothwell J.H."/>
            <person name="Bowler C."/>
            <person name="Boyen C."/>
            <person name="Brownlee C."/>
            <person name="Carrano C.J."/>
            <person name="Charrier B."/>
            <person name="Cho G.Y."/>
            <person name="Coelho S.M."/>
            <person name="Collen J."/>
            <person name="Corre E."/>
            <person name="Da Silva C."/>
            <person name="Delage L."/>
            <person name="Delaroque N."/>
            <person name="Dittami S.M."/>
            <person name="Doulbeau S."/>
            <person name="Elias M."/>
            <person name="Farnham G."/>
            <person name="Gachon C.M."/>
            <person name="Gschloessl B."/>
            <person name="Heesch S."/>
            <person name="Jabbari K."/>
            <person name="Jubin C."/>
            <person name="Kawai H."/>
            <person name="Kimura K."/>
            <person name="Kloareg B."/>
            <person name="Kupper F.C."/>
            <person name="Lang D."/>
            <person name="Le Bail A."/>
            <person name="Leblanc C."/>
            <person name="Lerouge P."/>
            <person name="Lohr M."/>
            <person name="Lopez P.J."/>
            <person name="Martens C."/>
            <person name="Maumus F."/>
            <person name="Michel G."/>
            <person name="Miranda-Saavedra D."/>
            <person name="Morales J."/>
            <person name="Moreau H."/>
            <person name="Motomura T."/>
            <person name="Nagasato C."/>
            <person name="Napoli C.A."/>
            <person name="Nelson D.R."/>
            <person name="Nyvall-Collen P."/>
            <person name="Peters A.F."/>
            <person name="Pommier C."/>
            <person name="Potin P."/>
            <person name="Poulain J."/>
            <person name="Quesneville H."/>
            <person name="Read B."/>
            <person name="Rensing S.A."/>
            <person name="Ritter A."/>
            <person name="Rousvoal S."/>
            <person name="Samanta M."/>
            <person name="Samson G."/>
            <person name="Schroeder D.C."/>
            <person name="Segurens B."/>
            <person name="Strittmatter M."/>
            <person name="Tonon T."/>
            <person name="Tregear J.W."/>
            <person name="Valentin K."/>
            <person name="von Dassow P."/>
            <person name="Yamagishi T."/>
            <person name="Van de Peer Y."/>
            <person name="Wincker P."/>
        </authorList>
    </citation>
    <scope>NUCLEOTIDE SEQUENCE [LARGE SCALE GENOMIC DNA]</scope>
    <source>
        <strain evidence="3">Ec32 / CCAP1310/4</strain>
    </source>
</reference>
<feature type="signal peptide" evidence="1">
    <location>
        <begin position="1"/>
        <end position="27"/>
    </location>
</feature>
<dbReference type="AlphaFoldDB" id="D8LJJ3"/>
<dbReference type="InParanoid" id="D8LJJ3"/>
<evidence type="ECO:0000313" key="2">
    <source>
        <dbReference type="EMBL" id="CBN77020.1"/>
    </source>
</evidence>
<dbReference type="OrthoDB" id="448536at2759"/>
<proteinExistence type="predicted"/>
<keyword evidence="3" id="KW-1185">Reference proteome</keyword>